<name>A0ACC1ICQ2_9FUNG</name>
<accession>A0ACC1ICQ2</accession>
<comment type="caution">
    <text evidence="1">The sequence shown here is derived from an EMBL/GenBank/DDBJ whole genome shotgun (WGS) entry which is preliminary data.</text>
</comment>
<feature type="non-terminal residue" evidence="1">
    <location>
        <position position="1"/>
    </location>
</feature>
<evidence type="ECO:0000313" key="2">
    <source>
        <dbReference type="Proteomes" id="UP001150581"/>
    </source>
</evidence>
<reference evidence="1" key="1">
    <citation type="submission" date="2022-07" db="EMBL/GenBank/DDBJ databases">
        <title>Phylogenomic reconstructions and comparative analyses of Kickxellomycotina fungi.</title>
        <authorList>
            <person name="Reynolds N.K."/>
            <person name="Stajich J.E."/>
            <person name="Barry K."/>
            <person name="Grigoriev I.V."/>
            <person name="Crous P."/>
            <person name="Smith M.E."/>
        </authorList>
    </citation>
    <scope>NUCLEOTIDE SEQUENCE</scope>
    <source>
        <strain evidence="1">Benny 63K</strain>
    </source>
</reference>
<keyword evidence="2" id="KW-1185">Reference proteome</keyword>
<organism evidence="1 2">
    <name type="scientific">Kickxella alabastrina</name>
    <dbReference type="NCBI Taxonomy" id="61397"/>
    <lineage>
        <taxon>Eukaryota</taxon>
        <taxon>Fungi</taxon>
        <taxon>Fungi incertae sedis</taxon>
        <taxon>Zoopagomycota</taxon>
        <taxon>Kickxellomycotina</taxon>
        <taxon>Kickxellomycetes</taxon>
        <taxon>Kickxellales</taxon>
        <taxon>Kickxellaceae</taxon>
        <taxon>Kickxella</taxon>
    </lineage>
</organism>
<protein>
    <submittedName>
        <fullName evidence="1">Uncharacterized protein</fullName>
    </submittedName>
</protein>
<sequence>YWQNHIDYNYDYNYNPVIKHTIAINLPICDNGSWQVSPCASGTYCYLNGSTATCDWSNGRPTDGCAVSGKSSLSKRQDFVAASLITKPNLLPKPVKAKSNVAARVEFVAGEIAGNKFSTVIKIQSNQDAFSGNWLISFNLPSGQTVETTSRGSVSASGSSVTIRSDVSRESNKNMAAFFKITGTFTGDYVLPNTSSALFLTA</sequence>
<evidence type="ECO:0000313" key="1">
    <source>
        <dbReference type="EMBL" id="KAJ1890524.1"/>
    </source>
</evidence>
<dbReference type="EMBL" id="JANBPG010001325">
    <property type="protein sequence ID" value="KAJ1890524.1"/>
    <property type="molecule type" value="Genomic_DNA"/>
</dbReference>
<proteinExistence type="predicted"/>
<gene>
    <name evidence="1" type="ORF">LPJ66_007430</name>
</gene>
<dbReference type="Proteomes" id="UP001150581">
    <property type="component" value="Unassembled WGS sequence"/>
</dbReference>